<comment type="caution">
    <text evidence="2">The sequence shown here is derived from an EMBL/GenBank/DDBJ whole genome shotgun (WGS) entry which is preliminary data.</text>
</comment>
<feature type="region of interest" description="Disordered" evidence="1">
    <location>
        <begin position="1"/>
        <end position="45"/>
    </location>
</feature>
<evidence type="ECO:0000256" key="1">
    <source>
        <dbReference type="SAM" id="MobiDB-lite"/>
    </source>
</evidence>
<dbReference type="EMBL" id="JBBNAE010000005">
    <property type="protein sequence ID" value="KAK9123213.1"/>
    <property type="molecule type" value="Genomic_DNA"/>
</dbReference>
<feature type="compositionally biased region" description="Basic and acidic residues" evidence="1">
    <location>
        <begin position="1"/>
        <end position="17"/>
    </location>
</feature>
<sequence length="119" mass="13042">MEKEKGNGGKEKTKDTKGGGGLSAKARSQDRSDIAGNPPTKPTGLLGKIRQMEIFGKEMMGSIKSGFELKMEMKRASKDNKVGRLVVRHRVELRRAKGMGGDQKEVFGGDDYDIPCKSR</sequence>
<keyword evidence="3" id="KW-1185">Reference proteome</keyword>
<name>A0AAP0IYK1_9MAGN</name>
<organism evidence="2 3">
    <name type="scientific">Stephania japonica</name>
    <dbReference type="NCBI Taxonomy" id="461633"/>
    <lineage>
        <taxon>Eukaryota</taxon>
        <taxon>Viridiplantae</taxon>
        <taxon>Streptophyta</taxon>
        <taxon>Embryophyta</taxon>
        <taxon>Tracheophyta</taxon>
        <taxon>Spermatophyta</taxon>
        <taxon>Magnoliopsida</taxon>
        <taxon>Ranunculales</taxon>
        <taxon>Menispermaceae</taxon>
        <taxon>Menispermoideae</taxon>
        <taxon>Cissampelideae</taxon>
        <taxon>Stephania</taxon>
    </lineage>
</organism>
<evidence type="ECO:0000313" key="2">
    <source>
        <dbReference type="EMBL" id="KAK9123213.1"/>
    </source>
</evidence>
<reference evidence="2 3" key="1">
    <citation type="submission" date="2024-01" db="EMBL/GenBank/DDBJ databases">
        <title>Genome assemblies of Stephania.</title>
        <authorList>
            <person name="Yang L."/>
        </authorList>
    </citation>
    <scope>NUCLEOTIDE SEQUENCE [LARGE SCALE GENOMIC DNA]</scope>
    <source>
        <strain evidence="2">QJT</strain>
        <tissue evidence="2">Leaf</tissue>
    </source>
</reference>
<accession>A0AAP0IYK1</accession>
<proteinExistence type="predicted"/>
<gene>
    <name evidence="2" type="ORF">Sjap_012815</name>
</gene>
<evidence type="ECO:0000313" key="3">
    <source>
        <dbReference type="Proteomes" id="UP001417504"/>
    </source>
</evidence>
<dbReference type="Proteomes" id="UP001417504">
    <property type="component" value="Unassembled WGS sequence"/>
</dbReference>
<dbReference type="AlphaFoldDB" id="A0AAP0IYK1"/>
<protein>
    <submittedName>
        <fullName evidence="2">Uncharacterized protein</fullName>
    </submittedName>
</protein>